<feature type="signal peptide" evidence="2">
    <location>
        <begin position="1"/>
        <end position="23"/>
    </location>
</feature>
<evidence type="ECO:0000256" key="2">
    <source>
        <dbReference type="SAM" id="SignalP"/>
    </source>
</evidence>
<dbReference type="EMBL" id="JARAVY010000040">
    <property type="protein sequence ID" value="MDX2916142.1"/>
    <property type="molecule type" value="Genomic_DNA"/>
</dbReference>
<evidence type="ECO:0000256" key="1">
    <source>
        <dbReference type="SAM" id="MobiDB-lite"/>
    </source>
</evidence>
<feature type="chain" id="PRO_5046158220" evidence="2">
    <location>
        <begin position="24"/>
        <end position="282"/>
    </location>
</feature>
<sequence length="282" mass="29120">MLIWRSALLGAALGLAVAGTAQADDPDVGAGKCQVVKFCVDVSVPGKTGGEDQQAGSQDSSGDSKLKCKYTKIDPEPPANAKEIWKGADPKKSDLYFYGCSDGSLDNPDGFVVVPAGQQPQQQANPQQLAQQAVDSMTLLGPDIDINPKPGGKGLVGMPVWMAVDQSQTTWGPNTASATAGGITVTATAKVAKVVWSMGDGSSVTCTTPGTAYQKSYGLKKSPDCGHVYNQPSTDTSGGTYKVTATSTWVIDWNGGGANGQLTEVRNSSVTVTIVESQAVNS</sequence>
<protein>
    <submittedName>
        <fullName evidence="3">ATP/GTP-binding protein</fullName>
    </submittedName>
</protein>
<evidence type="ECO:0000313" key="4">
    <source>
        <dbReference type="Proteomes" id="UP001271723"/>
    </source>
</evidence>
<evidence type="ECO:0000313" key="3">
    <source>
        <dbReference type="EMBL" id="MDX2916142.1"/>
    </source>
</evidence>
<organism evidence="3 4">
    <name type="scientific">Streptomyces griseiscabiei</name>
    <dbReference type="NCBI Taxonomy" id="2993540"/>
    <lineage>
        <taxon>Bacteria</taxon>
        <taxon>Bacillati</taxon>
        <taxon>Actinomycetota</taxon>
        <taxon>Actinomycetes</taxon>
        <taxon>Kitasatosporales</taxon>
        <taxon>Streptomycetaceae</taxon>
        <taxon>Streptomyces</taxon>
    </lineage>
</organism>
<keyword evidence="4" id="KW-1185">Reference proteome</keyword>
<name>A0ABU4LKB5_9ACTN</name>
<gene>
    <name evidence="3" type="ORF">PV517_46685</name>
</gene>
<reference evidence="3 4" key="1">
    <citation type="journal article" date="2023" name="Microb. Genom.">
        <title>Mesoterricola silvestris gen. nov., sp. nov., Mesoterricola sediminis sp. nov., Geothrix oryzae sp. nov., Geothrix edaphica sp. nov., Geothrix rubra sp. nov., and Geothrix limicola sp. nov., six novel members of Acidobacteriota isolated from soils.</title>
        <authorList>
            <person name="Weisberg A.J."/>
            <person name="Pearce E."/>
            <person name="Kramer C.G."/>
            <person name="Chang J.H."/>
            <person name="Clarke C.R."/>
        </authorList>
    </citation>
    <scope>NUCLEOTIDE SEQUENCE [LARGE SCALE GENOMIC DNA]</scope>
    <source>
        <strain evidence="3 4">NRRL_B-2795</strain>
    </source>
</reference>
<feature type="compositionally biased region" description="Low complexity" evidence="1">
    <location>
        <begin position="51"/>
        <end position="61"/>
    </location>
</feature>
<dbReference type="RefSeq" id="WP_256965090.1">
    <property type="nucleotide sequence ID" value="NZ_JAGJBZ010000002.1"/>
</dbReference>
<keyword evidence="2" id="KW-0732">Signal</keyword>
<accession>A0ABU4LKB5</accession>
<proteinExistence type="predicted"/>
<feature type="region of interest" description="Disordered" evidence="1">
    <location>
        <begin position="47"/>
        <end position="67"/>
    </location>
</feature>
<comment type="caution">
    <text evidence="3">The sequence shown here is derived from an EMBL/GenBank/DDBJ whole genome shotgun (WGS) entry which is preliminary data.</text>
</comment>
<dbReference type="Proteomes" id="UP001271723">
    <property type="component" value="Unassembled WGS sequence"/>
</dbReference>